<dbReference type="PANTHER" id="PTHR12905:SF16">
    <property type="entry name" value="SER_THR PROTEIN PHOSPHATASE FAMILY PROTEIN (AFU_ORTHOLOGUE AFUA_1G06000)"/>
    <property type="match status" value="1"/>
</dbReference>
<dbReference type="InterPro" id="IPR051693">
    <property type="entry name" value="UPF0046_metallophosphoest"/>
</dbReference>
<dbReference type="EMBL" id="DS985228">
    <property type="protein sequence ID" value="EEY23283.1"/>
    <property type="molecule type" value="Genomic_DNA"/>
</dbReference>
<dbReference type="Proteomes" id="UP000008698">
    <property type="component" value="Unassembled WGS sequence"/>
</dbReference>
<dbReference type="RefSeq" id="XP_003000198.1">
    <property type="nucleotide sequence ID" value="XM_003000152.1"/>
</dbReference>
<keyword evidence="2" id="KW-1185">Reference proteome</keyword>
<dbReference type="Gene3D" id="3.60.21.10">
    <property type="match status" value="1"/>
</dbReference>
<reference evidence="2" key="1">
    <citation type="journal article" date="2011" name="PLoS Pathog.">
        <title>Comparative genomics yields insights into niche adaptation of plant vascular wilt pathogens.</title>
        <authorList>
            <person name="Klosterman S.J."/>
            <person name="Subbarao K.V."/>
            <person name="Kang S."/>
            <person name="Veronese P."/>
            <person name="Gold S.E."/>
            <person name="Thomma B.P.H.J."/>
            <person name="Chen Z."/>
            <person name="Henrissat B."/>
            <person name="Lee Y.-H."/>
            <person name="Park J."/>
            <person name="Garcia-Pedrajas M.D."/>
            <person name="Barbara D.J."/>
            <person name="Anchieta A."/>
            <person name="de Jonge R."/>
            <person name="Santhanam P."/>
            <person name="Maruthachalam K."/>
            <person name="Atallah Z."/>
            <person name="Amyotte S.G."/>
            <person name="Paz Z."/>
            <person name="Inderbitzin P."/>
            <person name="Hayes R.J."/>
            <person name="Heiman D.I."/>
            <person name="Young S."/>
            <person name="Zeng Q."/>
            <person name="Engels R."/>
            <person name="Galagan J."/>
            <person name="Cuomo C.A."/>
            <person name="Dobinson K.F."/>
            <person name="Ma L.-J."/>
        </authorList>
    </citation>
    <scope>NUCLEOTIDE SEQUENCE [LARGE SCALE GENOMIC DNA]</scope>
    <source>
        <strain evidence="2">VaMs.102 / ATCC MYA-4576 / FGSC 10136</strain>
    </source>
</reference>
<dbReference type="AlphaFoldDB" id="C9SX93"/>
<organism evidence="2">
    <name type="scientific">Verticillium alfalfae (strain VaMs.102 / ATCC MYA-4576 / FGSC 10136)</name>
    <name type="common">Verticillium wilt of alfalfa</name>
    <name type="synonym">Verticillium albo-atrum</name>
    <dbReference type="NCBI Taxonomy" id="526221"/>
    <lineage>
        <taxon>Eukaryota</taxon>
        <taxon>Fungi</taxon>
        <taxon>Dikarya</taxon>
        <taxon>Ascomycota</taxon>
        <taxon>Pezizomycotina</taxon>
        <taxon>Sordariomycetes</taxon>
        <taxon>Hypocreomycetidae</taxon>
        <taxon>Glomerellales</taxon>
        <taxon>Plectosphaerellaceae</taxon>
        <taxon>Verticillium</taxon>
    </lineage>
</organism>
<dbReference type="KEGG" id="val:VDBG_09393"/>
<dbReference type="InterPro" id="IPR029052">
    <property type="entry name" value="Metallo-depent_PP-like"/>
</dbReference>
<evidence type="ECO:0000313" key="1">
    <source>
        <dbReference type="EMBL" id="EEY23283.1"/>
    </source>
</evidence>
<dbReference type="SUPFAM" id="SSF56300">
    <property type="entry name" value="Metallo-dependent phosphatases"/>
    <property type="match status" value="1"/>
</dbReference>
<accession>C9SX93</accession>
<dbReference type="OrthoDB" id="630188at2759"/>
<dbReference type="PANTHER" id="PTHR12905">
    <property type="entry name" value="METALLOPHOSPHOESTERASE"/>
    <property type="match status" value="1"/>
</dbReference>
<dbReference type="GeneID" id="9527895"/>
<name>C9SX93_VERA1</name>
<evidence type="ECO:0000313" key="2">
    <source>
        <dbReference type="Proteomes" id="UP000008698"/>
    </source>
</evidence>
<sequence length="87" mass="10100">MSSSTETLRRTRFVLISDTHNHTPALPRGDVLIHAGDLTNQGSYSEVRWPLFEGMSLYLQNHLSVSGRRRRYLQQRYSCSTWPYADN</sequence>
<dbReference type="HOGENOM" id="CLU_2485024_0_0_1"/>
<gene>
    <name evidence="1" type="ORF">VDBG_09393</name>
</gene>
<proteinExistence type="predicted"/>
<protein>
    <submittedName>
        <fullName evidence="1">Ser/Thr protein phosphatase family protein</fullName>
    </submittedName>
</protein>